<dbReference type="GO" id="GO:0008270">
    <property type="term" value="F:zinc ion binding"/>
    <property type="evidence" value="ECO:0007669"/>
    <property type="project" value="UniProtKB-KW"/>
</dbReference>
<dbReference type="SUPFAM" id="SSF82708">
    <property type="entry name" value="R3H domain"/>
    <property type="match status" value="1"/>
</dbReference>
<keyword evidence="2" id="KW-0677">Repeat</keyword>
<feature type="domain" description="C3H1-type" evidence="10">
    <location>
        <begin position="158"/>
        <end position="185"/>
    </location>
</feature>
<evidence type="ECO:0000259" key="10">
    <source>
        <dbReference type="PROSITE" id="PS50103"/>
    </source>
</evidence>
<feature type="compositionally biased region" description="Acidic residues" evidence="8">
    <location>
        <begin position="417"/>
        <end position="426"/>
    </location>
</feature>
<dbReference type="SUPFAM" id="SSF54928">
    <property type="entry name" value="RNA-binding domain, RBD"/>
    <property type="match status" value="1"/>
</dbReference>
<dbReference type="SUPFAM" id="SSF57845">
    <property type="entry name" value="B-box zinc-binding domain"/>
    <property type="match status" value="1"/>
</dbReference>
<dbReference type="InterPro" id="IPR000504">
    <property type="entry name" value="RRM_dom"/>
</dbReference>
<evidence type="ECO:0000256" key="2">
    <source>
        <dbReference type="ARBA" id="ARBA00022737"/>
    </source>
</evidence>
<dbReference type="Gene3D" id="3.30.70.330">
    <property type="match status" value="1"/>
</dbReference>
<evidence type="ECO:0000259" key="9">
    <source>
        <dbReference type="PROSITE" id="PS50102"/>
    </source>
</evidence>
<evidence type="ECO:0000313" key="15">
    <source>
        <dbReference type="Proteomes" id="UP001158986"/>
    </source>
</evidence>
<dbReference type="InterPro" id="IPR036867">
    <property type="entry name" value="R3H_dom_sf"/>
</dbReference>
<feature type="region of interest" description="Disordered" evidence="8">
    <location>
        <begin position="584"/>
        <end position="675"/>
    </location>
</feature>
<feature type="domain" description="C3H1-type" evidence="10">
    <location>
        <begin position="196"/>
        <end position="223"/>
    </location>
</feature>
<sequence>MYHNLNPVGSMNNTEATIVLSGVGTTALSDGLLMNMYRTYGPILRVRHNGTNSAHVTFAQKIHALKAVKATNGAVINGKTLKVSLQRQFTKTTEPCRGFVAGICRKGDMCKYYHVTDNAAFATPAAPPVAAKVPHKPKIEVLKKPIETHAIPQEIQAIPDNKVCRHFSRGYCSQGEQCQFAHVLGLPNQVVPASTGKVARVCLFFQSGVCTRGDACRYVHTPIAGDTPAQSSTFKTVAQSSNGYNENEAQDELGQKDENRTCLECEKPGVAVWKCAKCDNSLYCDNCNTTVHRARVMAKHERIELPSLPKLPRCGECEKKTANVRCEQCEVLFCASCDASVHQFKSLRKHVRVKLSETTERAQRDAKDPGQEFTSVKKNKEKKEVHVVKSVPQANSDGPVLYVESVPQLEFSSDSSESSESEDEEMMEKKVSPSESNDDKQMAAADSETESDEDFDDVKPPPVSYVTPAPDIKAQAQATRSSTSESKDDFDETVTTAKSFTSHVSVPKMELSSDSSNRSFESIPDPASASNGAVFSDVEDELEDEARCKSAAKPTTGRTFALAAISSESESEGEALPIHIVKQVKKLAQKTRMPSESSDSSKREARSKPEVVKKRATPVSRSVKKGTTSASSSDSSSTNSSHSSEAKTPPAPAPLRVRASATPHKKKTGGISANSSHTLVKKIEAYGKSGEAEDLHLDANLNGFERLLAHDCAERLGLAHESIGSGLERHIIISRHGAKRAAVDSAKVSKSKKSKRRYV</sequence>
<evidence type="ECO:0000256" key="4">
    <source>
        <dbReference type="ARBA" id="ARBA00022833"/>
    </source>
</evidence>
<dbReference type="InterPro" id="IPR001374">
    <property type="entry name" value="R3H_dom"/>
</dbReference>
<dbReference type="AlphaFoldDB" id="A0AAU9KSM6"/>
<evidence type="ECO:0000256" key="3">
    <source>
        <dbReference type="ARBA" id="ARBA00022771"/>
    </source>
</evidence>
<evidence type="ECO:0000313" key="13">
    <source>
        <dbReference type="EMBL" id="CAH0474616.1"/>
    </source>
</evidence>
<dbReference type="Gene3D" id="3.30.1370.50">
    <property type="entry name" value="R3H-like domain"/>
    <property type="match status" value="1"/>
</dbReference>
<keyword evidence="3 5" id="KW-0863">Zinc-finger</keyword>
<feature type="compositionally biased region" description="Basic and acidic residues" evidence="8">
    <location>
        <begin position="357"/>
        <end position="370"/>
    </location>
</feature>
<feature type="domain" description="RRM" evidence="9">
    <location>
        <begin position="16"/>
        <end position="88"/>
    </location>
</feature>
<evidence type="ECO:0000256" key="1">
    <source>
        <dbReference type="ARBA" id="ARBA00022723"/>
    </source>
</evidence>
<dbReference type="PROSITE" id="PS50119">
    <property type="entry name" value="ZF_BBOX"/>
    <property type="match status" value="1"/>
</dbReference>
<dbReference type="InterPro" id="IPR000315">
    <property type="entry name" value="Znf_B-box"/>
</dbReference>
<evidence type="ECO:0000259" key="12">
    <source>
        <dbReference type="PROSITE" id="PS51061"/>
    </source>
</evidence>
<feature type="compositionally biased region" description="Acidic residues" evidence="8">
    <location>
        <begin position="447"/>
        <end position="456"/>
    </location>
</feature>
<proteinExistence type="predicted"/>
<dbReference type="InterPro" id="IPR035979">
    <property type="entry name" value="RBD_domain_sf"/>
</dbReference>
<feature type="domain" description="R3H" evidence="12">
    <location>
        <begin position="673"/>
        <end position="737"/>
    </location>
</feature>
<feature type="region of interest" description="Disordered" evidence="8">
    <location>
        <begin position="357"/>
        <end position="494"/>
    </location>
</feature>
<reference evidence="13 15" key="1">
    <citation type="submission" date="2021-11" db="EMBL/GenBank/DDBJ databases">
        <authorList>
            <person name="Islam A."/>
            <person name="Islam S."/>
            <person name="Flora M.S."/>
            <person name="Rahman M."/>
            <person name="Ziaur R.M."/>
            <person name="Epstein J.H."/>
            <person name="Hassan M."/>
            <person name="Klassen M."/>
            <person name="Woodard K."/>
            <person name="Webb A."/>
            <person name="Webby R.J."/>
            <person name="El Zowalaty M.E."/>
        </authorList>
    </citation>
    <scope>NUCLEOTIDE SEQUENCE</scope>
    <source>
        <strain evidence="14">Pbs1</strain>
        <strain evidence="13">Pbs3</strain>
    </source>
</reference>
<feature type="zinc finger region" description="C3H1-type" evidence="7">
    <location>
        <begin position="158"/>
        <end position="185"/>
    </location>
</feature>
<evidence type="ECO:0000313" key="14">
    <source>
        <dbReference type="EMBL" id="CAH0520713.1"/>
    </source>
</evidence>
<dbReference type="PROSITE" id="PS50102">
    <property type="entry name" value="RRM"/>
    <property type="match status" value="1"/>
</dbReference>
<dbReference type="EMBL" id="CAKLCB010000371">
    <property type="protein sequence ID" value="CAH0520713.1"/>
    <property type="molecule type" value="Genomic_DNA"/>
</dbReference>
<keyword evidence="15" id="KW-1185">Reference proteome</keyword>
<dbReference type="Proteomes" id="UP001158986">
    <property type="component" value="Unassembled WGS sequence"/>
</dbReference>
<accession>A0AAU9KSM6</accession>
<feature type="compositionally biased region" description="Low complexity" evidence="8">
    <location>
        <begin position="627"/>
        <end position="643"/>
    </location>
</feature>
<dbReference type="Pfam" id="PF01424">
    <property type="entry name" value="R3H"/>
    <property type="match status" value="1"/>
</dbReference>
<keyword evidence="6" id="KW-0694">RNA-binding</keyword>
<feature type="zinc finger region" description="C3H1-type" evidence="7">
    <location>
        <begin position="196"/>
        <end position="223"/>
    </location>
</feature>
<evidence type="ECO:0000256" key="6">
    <source>
        <dbReference type="PROSITE-ProRule" id="PRU00176"/>
    </source>
</evidence>
<dbReference type="InterPro" id="IPR000571">
    <property type="entry name" value="Znf_CCCH"/>
</dbReference>
<dbReference type="SMART" id="SM00356">
    <property type="entry name" value="ZnF_C3H1"/>
    <property type="match status" value="3"/>
</dbReference>
<dbReference type="Gene3D" id="3.30.1370.210">
    <property type="match status" value="1"/>
</dbReference>
<dbReference type="PANTHER" id="PTHR13119">
    <property type="entry name" value="ZINC FINGER CCCH DOMAIN-CONTAINING PROTEI"/>
    <property type="match status" value="1"/>
</dbReference>
<dbReference type="GO" id="GO:0005634">
    <property type="term" value="C:nucleus"/>
    <property type="evidence" value="ECO:0007669"/>
    <property type="project" value="TreeGrafter"/>
</dbReference>
<dbReference type="SUPFAM" id="SSF90229">
    <property type="entry name" value="CCCH zinc finger"/>
    <property type="match status" value="3"/>
</dbReference>
<dbReference type="InterPro" id="IPR045124">
    <property type="entry name" value="Su(sable)-like"/>
</dbReference>
<evidence type="ECO:0000256" key="5">
    <source>
        <dbReference type="PROSITE-ProRule" id="PRU00024"/>
    </source>
</evidence>
<dbReference type="PROSITE" id="PS50103">
    <property type="entry name" value="ZF_C3H1"/>
    <property type="match status" value="3"/>
</dbReference>
<dbReference type="Pfam" id="PF00642">
    <property type="entry name" value="zf-CCCH"/>
    <property type="match status" value="1"/>
</dbReference>
<dbReference type="Gene3D" id="4.10.1000.10">
    <property type="entry name" value="Zinc finger, CCCH-type"/>
    <property type="match status" value="1"/>
</dbReference>
<protein>
    <submittedName>
        <fullName evidence="13">Uncharacterized protein</fullName>
    </submittedName>
</protein>
<dbReference type="SMART" id="SM00393">
    <property type="entry name" value="R3H"/>
    <property type="match status" value="1"/>
</dbReference>
<dbReference type="GO" id="GO:0045892">
    <property type="term" value="P:negative regulation of DNA-templated transcription"/>
    <property type="evidence" value="ECO:0007669"/>
    <property type="project" value="InterPro"/>
</dbReference>
<dbReference type="SMART" id="SM00336">
    <property type="entry name" value="BBOX"/>
    <property type="match status" value="2"/>
</dbReference>
<feature type="domain" description="B box-type" evidence="11">
    <location>
        <begin position="309"/>
        <end position="355"/>
    </location>
</feature>
<dbReference type="GO" id="GO:0003723">
    <property type="term" value="F:RNA binding"/>
    <property type="evidence" value="ECO:0007669"/>
    <property type="project" value="UniProtKB-UniRule"/>
</dbReference>
<evidence type="ECO:0000259" key="11">
    <source>
        <dbReference type="PROSITE" id="PS50119"/>
    </source>
</evidence>
<dbReference type="InterPro" id="IPR036855">
    <property type="entry name" value="Znf_CCCH_sf"/>
</dbReference>
<name>A0AAU9KSM6_9STRA</name>
<organism evidence="13 16">
    <name type="scientific">Peronospora belbahrii</name>
    <dbReference type="NCBI Taxonomy" id="622444"/>
    <lineage>
        <taxon>Eukaryota</taxon>
        <taxon>Sar</taxon>
        <taxon>Stramenopiles</taxon>
        <taxon>Oomycota</taxon>
        <taxon>Peronosporomycetes</taxon>
        <taxon>Peronosporales</taxon>
        <taxon>Peronosporaceae</taxon>
        <taxon>Peronospora</taxon>
    </lineage>
</organism>
<dbReference type="SMART" id="SM00360">
    <property type="entry name" value="RRM"/>
    <property type="match status" value="1"/>
</dbReference>
<dbReference type="Pfam" id="PF14608">
    <property type="entry name" value="zf-CCCH_2"/>
    <property type="match status" value="2"/>
</dbReference>
<feature type="region of interest" description="Disordered" evidence="8">
    <location>
        <begin position="506"/>
        <end position="559"/>
    </location>
</feature>
<evidence type="ECO:0000256" key="8">
    <source>
        <dbReference type="SAM" id="MobiDB-lite"/>
    </source>
</evidence>
<dbReference type="CDD" id="cd19757">
    <property type="entry name" value="Bbox1"/>
    <property type="match status" value="1"/>
</dbReference>
<gene>
    <name evidence="14" type="ORF">PBS001_LOCUS7179</name>
    <name evidence="13" type="ORF">PBS003_LOCUS1460</name>
</gene>
<dbReference type="Pfam" id="PF22586">
    <property type="entry name" value="ANCHR-like_BBOX"/>
    <property type="match status" value="1"/>
</dbReference>
<feature type="domain" description="C3H1-type" evidence="10">
    <location>
        <begin position="90"/>
        <end position="117"/>
    </location>
</feature>
<dbReference type="Proteomes" id="UP001160483">
    <property type="component" value="Unassembled WGS sequence"/>
</dbReference>
<dbReference type="CDD" id="cd02325">
    <property type="entry name" value="R3H"/>
    <property type="match status" value="1"/>
</dbReference>
<evidence type="ECO:0000256" key="7">
    <source>
        <dbReference type="PROSITE-ProRule" id="PRU00723"/>
    </source>
</evidence>
<comment type="caution">
    <text evidence="13">The sequence shown here is derived from an EMBL/GenBank/DDBJ whole genome shotgun (WGS) entry which is preliminary data.</text>
</comment>
<evidence type="ECO:0000313" key="16">
    <source>
        <dbReference type="Proteomes" id="UP001160483"/>
    </source>
</evidence>
<keyword evidence="1 7" id="KW-0479">Metal-binding</keyword>
<keyword evidence="4 7" id="KW-0862">Zinc</keyword>
<feature type="zinc finger region" description="C3H1-type" evidence="7">
    <location>
        <begin position="90"/>
        <end position="117"/>
    </location>
</feature>
<dbReference type="PROSITE" id="PS51061">
    <property type="entry name" value="R3H"/>
    <property type="match status" value="1"/>
</dbReference>
<dbReference type="InterPro" id="IPR012677">
    <property type="entry name" value="Nucleotide-bd_a/b_plait_sf"/>
</dbReference>
<feature type="compositionally biased region" description="Basic and acidic residues" evidence="8">
    <location>
        <begin position="599"/>
        <end position="613"/>
    </location>
</feature>
<dbReference type="EMBL" id="CAKKTJ010000112">
    <property type="protein sequence ID" value="CAH0474616.1"/>
    <property type="molecule type" value="Genomic_DNA"/>
</dbReference>
<feature type="compositionally biased region" description="Basic and acidic residues" evidence="8">
    <location>
        <begin position="427"/>
        <end position="441"/>
    </location>
</feature>
<dbReference type="PANTHER" id="PTHR13119:SF12">
    <property type="entry name" value="PROTEIN SUPPRESSOR OF SABLE"/>
    <property type="match status" value="1"/>
</dbReference>